<dbReference type="OrthoDB" id="7992661at2"/>
<feature type="region of interest" description="Disordered" evidence="1">
    <location>
        <begin position="37"/>
        <end position="168"/>
    </location>
</feature>
<evidence type="ECO:0000256" key="2">
    <source>
        <dbReference type="SAM" id="SignalP"/>
    </source>
</evidence>
<feature type="compositionally biased region" description="Basic and acidic residues" evidence="1">
    <location>
        <begin position="78"/>
        <end position="88"/>
    </location>
</feature>
<keyword evidence="2" id="KW-0732">Signal</keyword>
<evidence type="ECO:0008006" key="5">
    <source>
        <dbReference type="Google" id="ProtNLM"/>
    </source>
</evidence>
<organism evidence="3 4">
    <name type="scientific">Methylobacterium variabile</name>
    <dbReference type="NCBI Taxonomy" id="298794"/>
    <lineage>
        <taxon>Bacteria</taxon>
        <taxon>Pseudomonadati</taxon>
        <taxon>Pseudomonadota</taxon>
        <taxon>Alphaproteobacteria</taxon>
        <taxon>Hyphomicrobiales</taxon>
        <taxon>Methylobacteriaceae</taxon>
        <taxon>Methylobacterium</taxon>
    </lineage>
</organism>
<feature type="chain" id="PRO_5005281128" description="Peptidase inhibitor family I36 protein" evidence="2">
    <location>
        <begin position="32"/>
        <end position="267"/>
    </location>
</feature>
<evidence type="ECO:0000313" key="4">
    <source>
        <dbReference type="Proteomes" id="UP000035955"/>
    </source>
</evidence>
<evidence type="ECO:0000313" key="3">
    <source>
        <dbReference type="EMBL" id="KMO33252.1"/>
    </source>
</evidence>
<feature type="compositionally biased region" description="Low complexity" evidence="1">
    <location>
        <begin position="128"/>
        <end position="137"/>
    </location>
</feature>
<reference evidence="3 4" key="1">
    <citation type="submission" date="2015-03" db="EMBL/GenBank/DDBJ databases">
        <title>Genome sequencing of Methylobacterium variabile DSM 16961.</title>
        <authorList>
            <person name="Chaudhry V."/>
            <person name="Patil P.B."/>
        </authorList>
    </citation>
    <scope>NUCLEOTIDE SEQUENCE [LARGE SCALE GENOMIC DNA]</scope>
    <source>
        <strain evidence="3 4">DSM 16961</strain>
    </source>
</reference>
<sequence>MRALHRAGLFAAGLTVLAGAACMLGPGRAVAQSDLEMPADPPVLSKPYRSSVPIFRRRPPPDAAPADVGPAASGWREPPGRVGDRDAGPPEGGAAALRESPQDSGFGPVQAGPVHDLAPDEDAEERPAASSRAAGPRGKPEFRADAPRDDRERSPKETPRPVEQAEAAEAVPAYAGVWGPSAAACAGRRSARRGFLPAVIRPGSARAGQTLCQFRDARRDGRTWTMAASCRSASRRWTSRVRLTVVGNRLTWASERGATTYTRCSGG</sequence>
<protein>
    <recommendedName>
        <fullName evidence="5">Peptidase inhibitor family I36 protein</fullName>
    </recommendedName>
</protein>
<dbReference type="AlphaFoldDB" id="A0A0J6SHQ1"/>
<accession>A0A0J6SHQ1</accession>
<dbReference type="PROSITE" id="PS51257">
    <property type="entry name" value="PROKAR_LIPOPROTEIN"/>
    <property type="match status" value="1"/>
</dbReference>
<dbReference type="PATRIC" id="fig|298794.3.peg.1638"/>
<evidence type="ECO:0000256" key="1">
    <source>
        <dbReference type="SAM" id="MobiDB-lite"/>
    </source>
</evidence>
<comment type="caution">
    <text evidence="3">The sequence shown here is derived from an EMBL/GenBank/DDBJ whole genome shotgun (WGS) entry which is preliminary data.</text>
</comment>
<dbReference type="RefSeq" id="WP_048446237.1">
    <property type="nucleotide sequence ID" value="NZ_LABY01000157.1"/>
</dbReference>
<dbReference type="EMBL" id="LABY01000157">
    <property type="protein sequence ID" value="KMO33252.1"/>
    <property type="molecule type" value="Genomic_DNA"/>
</dbReference>
<gene>
    <name evidence="3" type="ORF">VQ02_21395</name>
</gene>
<keyword evidence="4" id="KW-1185">Reference proteome</keyword>
<dbReference type="Proteomes" id="UP000035955">
    <property type="component" value="Unassembled WGS sequence"/>
</dbReference>
<feature type="compositionally biased region" description="Basic and acidic residues" evidence="1">
    <location>
        <begin position="138"/>
        <end position="160"/>
    </location>
</feature>
<name>A0A0J6SHQ1_9HYPH</name>
<proteinExistence type="predicted"/>
<feature type="signal peptide" evidence="2">
    <location>
        <begin position="1"/>
        <end position="31"/>
    </location>
</feature>